<organism evidence="4 5">
    <name type="scientific">Thermanaerovibrio acidaminovorans (strain ATCC 49978 / DSM 6589 / Su883)</name>
    <name type="common">Selenomonas acidaminovorans</name>
    <dbReference type="NCBI Taxonomy" id="525903"/>
    <lineage>
        <taxon>Bacteria</taxon>
        <taxon>Thermotogati</taxon>
        <taxon>Synergistota</taxon>
        <taxon>Synergistia</taxon>
        <taxon>Synergistales</taxon>
        <taxon>Synergistaceae</taxon>
        <taxon>Thermanaerovibrio</taxon>
    </lineage>
</organism>
<dbReference type="InterPro" id="IPR037522">
    <property type="entry name" value="HD_GYP_dom"/>
</dbReference>
<dbReference type="CDD" id="cd00130">
    <property type="entry name" value="PAS"/>
    <property type="match status" value="1"/>
</dbReference>
<dbReference type="SUPFAM" id="SSF55785">
    <property type="entry name" value="PYP-like sensor domain (PAS domain)"/>
    <property type="match status" value="1"/>
</dbReference>
<feature type="domain" description="HD-GYP" evidence="3">
    <location>
        <begin position="118"/>
        <end position="313"/>
    </location>
</feature>
<evidence type="ECO:0000259" key="2">
    <source>
        <dbReference type="PROSITE" id="PS50113"/>
    </source>
</evidence>
<evidence type="ECO:0000259" key="3">
    <source>
        <dbReference type="PROSITE" id="PS51832"/>
    </source>
</evidence>
<dbReference type="AlphaFoldDB" id="D1B7T4"/>
<dbReference type="EnsemblBacteria" id="ACZ18337">
    <property type="protein sequence ID" value="ACZ18337"/>
    <property type="gene ID" value="Taci_0097"/>
</dbReference>
<evidence type="ECO:0000259" key="1">
    <source>
        <dbReference type="PROSITE" id="PS50112"/>
    </source>
</evidence>
<dbReference type="OrthoDB" id="5162at2"/>
<proteinExistence type="predicted"/>
<dbReference type="Proteomes" id="UP000002030">
    <property type="component" value="Chromosome"/>
</dbReference>
<dbReference type="InterPro" id="IPR000700">
    <property type="entry name" value="PAS-assoc_C"/>
</dbReference>
<dbReference type="SUPFAM" id="SSF109604">
    <property type="entry name" value="HD-domain/PDEase-like"/>
    <property type="match status" value="1"/>
</dbReference>
<gene>
    <name evidence="4" type="ordered locus">Taci_0097</name>
</gene>
<dbReference type="InterPro" id="IPR052020">
    <property type="entry name" value="Cyclic_di-GMP/3'3'-cGAMP_PDE"/>
</dbReference>
<dbReference type="PROSITE" id="PS50113">
    <property type="entry name" value="PAC"/>
    <property type="match status" value="1"/>
</dbReference>
<dbReference type="KEGG" id="tai:Taci_0097"/>
<dbReference type="EMBL" id="CP001818">
    <property type="protein sequence ID" value="ACZ18337.1"/>
    <property type="molecule type" value="Genomic_DNA"/>
</dbReference>
<dbReference type="STRING" id="525903.Taci_0097"/>
<sequence length="319" mass="36259">MHHKPLGAITYVNRAFEEMYGYTQQEALGKNPRILNPGLQVYLDHGISQEDYRRRFQGMWDMVLDPSVGRWEGEVINRRKDGSLVWVQLIVSAIRGRDGDLKAIMGIPVDLTAQRERAEQLLLEAYRAIVLIGEMRDEETGEHLIRIGSYCRILGEAMGLSDRVCRDLEIFSQFHDIGKVGIPDSILLAPRKLDPHEFELMKRHTIMGYQILKGKGSLAMGAEIALNHHERWDGSGYPQGLEGERIPLSARITAVADVYDALRSRRPYKEPIEHREVVDYILSGSGSQFDPRVVEAFNAVHLEMAEVFRLTQSIPVERG</sequence>
<dbReference type="PROSITE" id="PS51832">
    <property type="entry name" value="HD_GYP"/>
    <property type="match status" value="1"/>
</dbReference>
<dbReference type="NCBIfam" id="TIGR00229">
    <property type="entry name" value="sensory_box"/>
    <property type="match status" value="1"/>
</dbReference>
<evidence type="ECO:0000313" key="5">
    <source>
        <dbReference type="Proteomes" id="UP000002030"/>
    </source>
</evidence>
<dbReference type="PROSITE" id="PS50112">
    <property type="entry name" value="PAS"/>
    <property type="match status" value="1"/>
</dbReference>
<dbReference type="CDD" id="cd00077">
    <property type="entry name" value="HDc"/>
    <property type="match status" value="1"/>
</dbReference>
<dbReference type="SMART" id="SM00471">
    <property type="entry name" value="HDc"/>
    <property type="match status" value="1"/>
</dbReference>
<dbReference type="InterPro" id="IPR003607">
    <property type="entry name" value="HD/PDEase_dom"/>
</dbReference>
<accession>D1B7T4</accession>
<dbReference type="Gene3D" id="3.30.450.20">
    <property type="entry name" value="PAS domain"/>
    <property type="match status" value="1"/>
</dbReference>
<dbReference type="HOGENOM" id="CLU_000445_92_9_0"/>
<reference evidence="4 5" key="1">
    <citation type="journal article" date="2009" name="Stand. Genomic Sci.">
        <title>Complete genome sequence of Thermanaerovibrio acidaminovorans type strain (Su883).</title>
        <authorList>
            <person name="Chovatia M."/>
            <person name="Sikorski J."/>
            <person name="Schroder M."/>
            <person name="Lapidus A."/>
            <person name="Nolan M."/>
            <person name="Tice H."/>
            <person name="Glavina Del Rio T."/>
            <person name="Copeland A."/>
            <person name="Cheng J.F."/>
            <person name="Lucas S."/>
            <person name="Chen F."/>
            <person name="Bruce D."/>
            <person name="Goodwin L."/>
            <person name="Pitluck S."/>
            <person name="Ivanova N."/>
            <person name="Mavromatis K."/>
            <person name="Ovchinnikova G."/>
            <person name="Pati A."/>
            <person name="Chen A."/>
            <person name="Palaniappan K."/>
            <person name="Land M."/>
            <person name="Hauser L."/>
            <person name="Chang Y.J."/>
            <person name="Jeffries C.D."/>
            <person name="Chain P."/>
            <person name="Saunders E."/>
            <person name="Detter J.C."/>
            <person name="Brettin T."/>
            <person name="Rohde M."/>
            <person name="Goker M."/>
            <person name="Spring S."/>
            <person name="Bristow J."/>
            <person name="Markowitz V."/>
            <person name="Hugenholtz P."/>
            <person name="Kyrpides N.C."/>
            <person name="Klenk H.P."/>
            <person name="Eisen J.A."/>
        </authorList>
    </citation>
    <scope>NUCLEOTIDE SEQUENCE [LARGE SCALE GENOMIC DNA]</scope>
    <source>
        <strain evidence="5">ATCC 49978 / DSM 6589 / Su883</strain>
    </source>
</reference>
<dbReference type="InterPro" id="IPR035965">
    <property type="entry name" value="PAS-like_dom_sf"/>
</dbReference>
<keyword evidence="5" id="KW-1185">Reference proteome</keyword>
<evidence type="ECO:0000313" key="4">
    <source>
        <dbReference type="EMBL" id="ACZ18337.1"/>
    </source>
</evidence>
<dbReference type="RefSeq" id="WP_012868853.1">
    <property type="nucleotide sequence ID" value="NC_013522.1"/>
</dbReference>
<feature type="domain" description="PAS" evidence="1">
    <location>
        <begin position="7"/>
        <end position="37"/>
    </location>
</feature>
<dbReference type="Pfam" id="PF13426">
    <property type="entry name" value="PAS_9"/>
    <property type="match status" value="1"/>
</dbReference>
<dbReference type="Pfam" id="PF13487">
    <property type="entry name" value="HD_5"/>
    <property type="match status" value="1"/>
</dbReference>
<dbReference type="InterPro" id="IPR001610">
    <property type="entry name" value="PAC"/>
</dbReference>
<name>D1B7T4_THEAS</name>
<dbReference type="eggNOG" id="COG3437">
    <property type="taxonomic scope" value="Bacteria"/>
</dbReference>
<dbReference type="SMART" id="SM00086">
    <property type="entry name" value="PAC"/>
    <property type="match status" value="1"/>
</dbReference>
<dbReference type="Gene3D" id="1.10.3210.10">
    <property type="entry name" value="Hypothetical protein af1432"/>
    <property type="match status" value="1"/>
</dbReference>
<feature type="domain" description="PAC" evidence="2">
    <location>
        <begin position="69"/>
        <end position="123"/>
    </location>
</feature>
<dbReference type="InterPro" id="IPR000014">
    <property type="entry name" value="PAS"/>
</dbReference>
<dbReference type="PANTHER" id="PTHR45228">
    <property type="entry name" value="CYCLIC DI-GMP PHOSPHODIESTERASE TM_0186-RELATED"/>
    <property type="match status" value="1"/>
</dbReference>
<protein>
    <submittedName>
        <fullName evidence="4">PAS/PAC sensor protein</fullName>
    </submittedName>
</protein>